<name>A0A1B2AG88_9SPHN</name>
<dbReference type="RefSeq" id="WP_067681016.1">
    <property type="nucleotide sequence ID" value="NZ_CP016591.1"/>
</dbReference>
<dbReference type="AlphaFoldDB" id="A0A1B2AG88"/>
<reference evidence="1 2" key="1">
    <citation type="submission" date="2016-07" db="EMBL/GenBank/DDBJ databases">
        <title>Complete genome sequence of Altererythrobacter dongtanensis KCTC 22672, a type strain with esterase isolated from tidal flat.</title>
        <authorList>
            <person name="Cheng H."/>
            <person name="Wu Y.-H."/>
            <person name="Zhou P."/>
            <person name="Huo Y.-Y."/>
            <person name="Wang C.-S."/>
            <person name="Xu X.-W."/>
        </authorList>
    </citation>
    <scope>NUCLEOTIDE SEQUENCE [LARGE SCALE GENOMIC DNA]</scope>
    <source>
        <strain evidence="1 2">KCTC 22672</strain>
    </source>
</reference>
<evidence type="ECO:0000313" key="1">
    <source>
        <dbReference type="EMBL" id="ANY21154.1"/>
    </source>
</evidence>
<dbReference type="OrthoDB" id="7605455at2"/>
<sequence>MDQSGLEQVKERLARLQAAAAVIASSAPTKDRVSAWLDFLQFHGTIYSKLEQAAKSAPESKDWFQTKRAERKSDDLLKYLHHARNVGEHTIQKAASQATWAISGKVSDAGIPAFMGFKFDAQGKPVPESSGMKDVTIHENEVLLNAVVDRGVTYYLPKEHAGQPIKGSTAKEIAALALHHAESMVEEAAALT</sequence>
<proteinExistence type="predicted"/>
<evidence type="ECO:0000313" key="2">
    <source>
        <dbReference type="Proteomes" id="UP000092932"/>
    </source>
</evidence>
<dbReference type="Proteomes" id="UP000092932">
    <property type="component" value="Chromosome"/>
</dbReference>
<dbReference type="KEGG" id="ado:A6F68_02660"/>
<keyword evidence="2" id="KW-1185">Reference proteome</keyword>
<gene>
    <name evidence="1" type="ORF">A6F68_02660</name>
</gene>
<organism evidence="1 2">
    <name type="scientific">Tsuneonella dongtanensis</name>
    <dbReference type="NCBI Taxonomy" id="692370"/>
    <lineage>
        <taxon>Bacteria</taxon>
        <taxon>Pseudomonadati</taxon>
        <taxon>Pseudomonadota</taxon>
        <taxon>Alphaproteobacteria</taxon>
        <taxon>Sphingomonadales</taxon>
        <taxon>Erythrobacteraceae</taxon>
        <taxon>Tsuneonella</taxon>
    </lineage>
</organism>
<protein>
    <submittedName>
        <fullName evidence="1">Uncharacterized protein</fullName>
    </submittedName>
</protein>
<dbReference type="EMBL" id="CP016591">
    <property type="protein sequence ID" value="ANY21154.1"/>
    <property type="molecule type" value="Genomic_DNA"/>
</dbReference>
<accession>A0A1B2AG88</accession>